<name>S3E857_GLAL2</name>
<keyword evidence="5" id="KW-1185">Reference proteome</keyword>
<dbReference type="Gene3D" id="3.40.50.1970">
    <property type="match status" value="1"/>
</dbReference>
<feature type="domain" description="Alcohol dehydrogenase iron-type/glycerol dehydrogenase GldA" evidence="2">
    <location>
        <begin position="30"/>
        <end position="190"/>
    </location>
</feature>
<proteinExistence type="predicted"/>
<evidence type="ECO:0000313" key="5">
    <source>
        <dbReference type="Proteomes" id="UP000016922"/>
    </source>
</evidence>
<dbReference type="SUPFAM" id="SSF56796">
    <property type="entry name" value="Dehydroquinate synthase-like"/>
    <property type="match status" value="1"/>
</dbReference>
<dbReference type="STRING" id="1116229.S3E857"/>
<dbReference type="OMA" id="VYIIVSN"/>
<dbReference type="OrthoDB" id="339764at2759"/>
<accession>S3E857</accession>
<dbReference type="InterPro" id="IPR001670">
    <property type="entry name" value="ADH_Fe/GldA"/>
</dbReference>
<dbReference type="GeneID" id="19469264"/>
<gene>
    <name evidence="4" type="ORF">GLAREA_10217</name>
</gene>
<dbReference type="Pfam" id="PF25137">
    <property type="entry name" value="ADH_Fe_C"/>
    <property type="match status" value="1"/>
</dbReference>
<dbReference type="RefSeq" id="XP_008078458.1">
    <property type="nucleotide sequence ID" value="XM_008080267.1"/>
</dbReference>
<evidence type="ECO:0000259" key="2">
    <source>
        <dbReference type="Pfam" id="PF00465"/>
    </source>
</evidence>
<dbReference type="InterPro" id="IPR039697">
    <property type="entry name" value="Alcohol_dehydrogenase_Fe"/>
</dbReference>
<dbReference type="GO" id="GO:0004022">
    <property type="term" value="F:alcohol dehydrogenase (NAD+) activity"/>
    <property type="evidence" value="ECO:0007669"/>
    <property type="project" value="TreeGrafter"/>
</dbReference>
<dbReference type="AlphaFoldDB" id="S3E857"/>
<dbReference type="InterPro" id="IPR056798">
    <property type="entry name" value="ADH_Fe_C"/>
</dbReference>
<evidence type="ECO:0000313" key="4">
    <source>
        <dbReference type="EMBL" id="EPE34523.1"/>
    </source>
</evidence>
<dbReference type="EMBL" id="KE145356">
    <property type="protein sequence ID" value="EPE34523.1"/>
    <property type="molecule type" value="Genomic_DNA"/>
</dbReference>
<evidence type="ECO:0000256" key="1">
    <source>
        <dbReference type="ARBA" id="ARBA00023002"/>
    </source>
</evidence>
<feature type="domain" description="Fe-containing alcohol dehydrogenase-like C-terminal" evidence="3">
    <location>
        <begin position="203"/>
        <end position="406"/>
    </location>
</feature>
<dbReference type="eggNOG" id="KOG3857">
    <property type="taxonomic scope" value="Eukaryota"/>
</dbReference>
<dbReference type="HOGENOM" id="CLU_007207_0_2_1"/>
<dbReference type="PANTHER" id="PTHR11496:SF107">
    <property type="entry name" value="ALCOHOL DEHYDROGENASE, PUTATIVE (AFU_ORTHOLOGUE AFUA_1G06800)-RELATED"/>
    <property type="match status" value="1"/>
</dbReference>
<dbReference type="GO" id="GO:0005739">
    <property type="term" value="C:mitochondrion"/>
    <property type="evidence" value="ECO:0007669"/>
    <property type="project" value="TreeGrafter"/>
</dbReference>
<dbReference type="KEGG" id="glz:GLAREA_10217"/>
<dbReference type="Proteomes" id="UP000016922">
    <property type="component" value="Unassembled WGS sequence"/>
</dbReference>
<organism evidence="4 5">
    <name type="scientific">Glarea lozoyensis (strain ATCC 20868 / MF5171)</name>
    <dbReference type="NCBI Taxonomy" id="1116229"/>
    <lineage>
        <taxon>Eukaryota</taxon>
        <taxon>Fungi</taxon>
        <taxon>Dikarya</taxon>
        <taxon>Ascomycota</taxon>
        <taxon>Pezizomycotina</taxon>
        <taxon>Leotiomycetes</taxon>
        <taxon>Helotiales</taxon>
        <taxon>Helotiaceae</taxon>
        <taxon>Glarea</taxon>
    </lineage>
</organism>
<dbReference type="Pfam" id="PF00465">
    <property type="entry name" value="Fe-ADH"/>
    <property type="match status" value="1"/>
</dbReference>
<keyword evidence="1" id="KW-0560">Oxidoreductase</keyword>
<evidence type="ECO:0000259" key="3">
    <source>
        <dbReference type="Pfam" id="PF25137"/>
    </source>
</evidence>
<protein>
    <submittedName>
        <fullName evidence="4">Dehydroquinate synthase-like protein</fullName>
    </submittedName>
</protein>
<reference evidence="4 5" key="1">
    <citation type="journal article" date="2013" name="BMC Genomics">
        <title>Genomics-driven discovery of the pneumocandin biosynthetic gene cluster in the fungus Glarea lozoyensis.</title>
        <authorList>
            <person name="Chen L."/>
            <person name="Yue Q."/>
            <person name="Zhang X."/>
            <person name="Xiang M."/>
            <person name="Wang C."/>
            <person name="Li S."/>
            <person name="Che Y."/>
            <person name="Ortiz-Lopez F.J."/>
            <person name="Bills G.F."/>
            <person name="Liu X."/>
            <person name="An Z."/>
        </authorList>
    </citation>
    <scope>NUCLEOTIDE SEQUENCE [LARGE SCALE GENOMIC DNA]</scope>
    <source>
        <strain evidence="5">ATCC 20868 / MF5171</strain>
    </source>
</reference>
<dbReference type="Gene3D" id="1.20.1090.10">
    <property type="entry name" value="Dehydroquinate synthase-like - alpha domain"/>
    <property type="match status" value="1"/>
</dbReference>
<sequence>MAAEGESYVPFTDHNPKPHISSGIPFYEACAHHVTNTFKASKVYIIVSNSISKTDNFKKLTNALGEKVVGVRKGIKPHTPWSDVVEIVEEVRSLGADIIVTLGAGSLTDGAKVVAFALANDVKTSEDLGKLPADQETPNIKAPALPIINIPTSLSGGEYSPFAGATDTRNHHKASFSHKELGGSLIILDPALSVSTPRQIWLSTGIRAVDHCVEGLCSLQPKVSAKSDKEFGEGLKLLVPNLLITSKDWENEEARLKEMLGARAAMGALDLGIPMGGSHGIGHQLGPLGVGHGETSCILLPAVLKYNYRHGDENVRKPQQKVLDILWADEAVVEVLKKHGLEKEKADAGDVIGAIITELGMPRTLKDVGVGKDKLDALADNSLKDRWLGTNAIPLTEKRQVLDILEMVVGDTD</sequence>
<dbReference type="CDD" id="cd08192">
    <property type="entry name" value="MAR-like"/>
    <property type="match status" value="1"/>
</dbReference>
<dbReference type="PANTHER" id="PTHR11496">
    <property type="entry name" value="ALCOHOL DEHYDROGENASE"/>
    <property type="match status" value="1"/>
</dbReference>
<dbReference type="GO" id="GO:0046872">
    <property type="term" value="F:metal ion binding"/>
    <property type="evidence" value="ECO:0007669"/>
    <property type="project" value="InterPro"/>
</dbReference>